<feature type="compositionally biased region" description="Basic and acidic residues" evidence="1">
    <location>
        <begin position="442"/>
        <end position="451"/>
    </location>
</feature>
<dbReference type="Gene3D" id="3.40.1710.10">
    <property type="entry name" value="abc type-2 transporter like domain"/>
    <property type="match status" value="1"/>
</dbReference>
<dbReference type="EMBL" id="KN880509">
    <property type="protein sequence ID" value="KIY68151.1"/>
    <property type="molecule type" value="Genomic_DNA"/>
</dbReference>
<feature type="transmembrane region" description="Helical" evidence="2">
    <location>
        <begin position="398"/>
        <end position="422"/>
    </location>
</feature>
<dbReference type="STRING" id="1314674.A0A0D7BEV0"/>
<dbReference type="PANTHER" id="PTHR34814:SF1">
    <property type="entry name" value="NITROSOGUANIDINE RESISTANCE PROTEIN SNG1"/>
    <property type="match status" value="1"/>
</dbReference>
<dbReference type="GO" id="GO:0016020">
    <property type="term" value="C:membrane"/>
    <property type="evidence" value="ECO:0007669"/>
    <property type="project" value="TreeGrafter"/>
</dbReference>
<feature type="transmembrane region" description="Helical" evidence="2">
    <location>
        <begin position="280"/>
        <end position="299"/>
    </location>
</feature>
<feature type="transmembrane region" description="Helical" evidence="2">
    <location>
        <begin position="236"/>
        <end position="259"/>
    </location>
</feature>
<reference evidence="4 5" key="1">
    <citation type="journal article" date="2015" name="Fungal Genet. Biol.">
        <title>Evolution of novel wood decay mechanisms in Agaricales revealed by the genome sequences of Fistulina hepatica and Cylindrobasidium torrendii.</title>
        <authorList>
            <person name="Floudas D."/>
            <person name="Held B.W."/>
            <person name="Riley R."/>
            <person name="Nagy L.G."/>
            <person name="Koehler G."/>
            <person name="Ransdell A.S."/>
            <person name="Younus H."/>
            <person name="Chow J."/>
            <person name="Chiniquy J."/>
            <person name="Lipzen A."/>
            <person name="Tritt A."/>
            <person name="Sun H."/>
            <person name="Haridas S."/>
            <person name="LaButti K."/>
            <person name="Ohm R.A."/>
            <person name="Kues U."/>
            <person name="Blanchette R.A."/>
            <person name="Grigoriev I.V."/>
            <person name="Minto R.E."/>
            <person name="Hibbett D.S."/>
        </authorList>
    </citation>
    <scope>NUCLEOTIDE SEQUENCE [LARGE SCALE GENOMIC DNA]</scope>
    <source>
        <strain evidence="4 5">FP15055 ss-10</strain>
    </source>
</reference>
<protein>
    <recommendedName>
        <fullName evidence="3">DUF3533 domain-containing protein</fullName>
    </recommendedName>
</protein>
<feature type="transmembrane region" description="Helical" evidence="2">
    <location>
        <begin position="57"/>
        <end position="83"/>
    </location>
</feature>
<feature type="transmembrane region" description="Helical" evidence="2">
    <location>
        <begin position="311"/>
        <end position="333"/>
    </location>
</feature>
<dbReference type="Pfam" id="PF12051">
    <property type="entry name" value="DUF3533"/>
    <property type="match status" value="1"/>
</dbReference>
<keyword evidence="2" id="KW-0812">Transmembrane</keyword>
<dbReference type="PANTHER" id="PTHR34814">
    <property type="entry name" value="NITROSOGUANIDINE RESISTANCE PROTEIN SNG1"/>
    <property type="match status" value="1"/>
</dbReference>
<feature type="domain" description="DUF3533" evidence="3">
    <location>
        <begin position="67"/>
        <end position="413"/>
    </location>
</feature>
<feature type="transmembrane region" description="Helical" evidence="2">
    <location>
        <begin position="345"/>
        <end position="365"/>
    </location>
</feature>
<evidence type="ECO:0000259" key="3">
    <source>
        <dbReference type="Pfam" id="PF12051"/>
    </source>
</evidence>
<evidence type="ECO:0000256" key="2">
    <source>
        <dbReference type="SAM" id="Phobius"/>
    </source>
</evidence>
<accession>A0A0D7BEV0</accession>
<dbReference type="InterPro" id="IPR022703">
    <property type="entry name" value="DUF3533"/>
</dbReference>
<dbReference type="Proteomes" id="UP000054007">
    <property type="component" value="Unassembled WGS sequence"/>
</dbReference>
<proteinExistence type="predicted"/>
<evidence type="ECO:0000313" key="5">
    <source>
        <dbReference type="Proteomes" id="UP000054007"/>
    </source>
</evidence>
<dbReference type="InterPro" id="IPR053001">
    <property type="entry name" value="MNNG_permease-like"/>
</dbReference>
<dbReference type="AlphaFoldDB" id="A0A0D7BEV0"/>
<keyword evidence="2" id="KW-0472">Membrane</keyword>
<dbReference type="OrthoDB" id="2140105at2759"/>
<gene>
    <name evidence="4" type="ORF">CYLTODRAFT_421911</name>
</gene>
<feature type="region of interest" description="Disordered" evidence="1">
    <location>
        <begin position="20"/>
        <end position="41"/>
    </location>
</feature>
<organism evidence="4 5">
    <name type="scientific">Cylindrobasidium torrendii FP15055 ss-10</name>
    <dbReference type="NCBI Taxonomy" id="1314674"/>
    <lineage>
        <taxon>Eukaryota</taxon>
        <taxon>Fungi</taxon>
        <taxon>Dikarya</taxon>
        <taxon>Basidiomycota</taxon>
        <taxon>Agaricomycotina</taxon>
        <taxon>Agaricomycetes</taxon>
        <taxon>Agaricomycetidae</taxon>
        <taxon>Agaricales</taxon>
        <taxon>Marasmiineae</taxon>
        <taxon>Physalacriaceae</taxon>
        <taxon>Cylindrobasidium</taxon>
    </lineage>
</organism>
<keyword evidence="2" id="KW-1133">Transmembrane helix</keyword>
<keyword evidence="5" id="KW-1185">Reference proteome</keyword>
<evidence type="ECO:0000256" key="1">
    <source>
        <dbReference type="SAM" id="MobiDB-lite"/>
    </source>
</evidence>
<evidence type="ECO:0000313" key="4">
    <source>
        <dbReference type="EMBL" id="KIY68151.1"/>
    </source>
</evidence>
<feature type="region of interest" description="Disordered" evidence="1">
    <location>
        <begin position="430"/>
        <end position="451"/>
    </location>
</feature>
<sequence length="451" mass="49172">MSDSATVSLHDEKRSFERATIAGSQKSAGPSKLPAAAPAPPPRVTFMDPSLADARKIYLKTLIGSTVALVLLIFAIFSIYWGALWKIPAHALPGWVVDLDGGDIGSAVSEALLSQHSKAIAWQLHSASTKEEVFNSISEQHTWVAIVINSGASDALANAGANYNGSQAVTVVVSEARNENAYRNLIRPTVTEALLSIGNSFALEHASADRLAASPQAVIQPISWTTQNMHPFDVPVASAITFVGLIYLLVLCFFMVIVGGGARMATGLEMRLTTASLIRVRLGSVIPMYFIISLFYSALSAAFQVDFSRKYGSGGFVIFWMVNFTGMFALGMGLESMITLLTPRFIPFFMISWIIVNVSTAFMPLEVLPKVYHYGYGFPFYNVSAAVRSIIFGTRNQLGLNFAVLISWGLLSCCTLVLFQWYRRREVGQKESPEEIGAEIEEGIRTPKQTD</sequence>
<name>A0A0D7BEV0_9AGAR</name>